<evidence type="ECO:0000313" key="2">
    <source>
        <dbReference type="EMBL" id="PRY33862.1"/>
    </source>
</evidence>
<dbReference type="Proteomes" id="UP000238375">
    <property type="component" value="Unassembled WGS sequence"/>
</dbReference>
<dbReference type="EMBL" id="PVTE01000019">
    <property type="protein sequence ID" value="PRY33862.1"/>
    <property type="molecule type" value="Genomic_DNA"/>
</dbReference>
<keyword evidence="3" id="KW-1185">Reference proteome</keyword>
<dbReference type="RefSeq" id="WP_170108746.1">
    <property type="nucleotide sequence ID" value="NZ_PVTE01000019.1"/>
</dbReference>
<evidence type="ECO:0000256" key="1">
    <source>
        <dbReference type="SAM" id="Phobius"/>
    </source>
</evidence>
<comment type="caution">
    <text evidence="2">The sequence shown here is derived from an EMBL/GenBank/DDBJ whole genome shotgun (WGS) entry which is preliminary data.</text>
</comment>
<reference evidence="2 3" key="1">
    <citation type="submission" date="2018-03" db="EMBL/GenBank/DDBJ databases">
        <title>Genomic Encyclopedia of Archaeal and Bacterial Type Strains, Phase II (KMG-II): from individual species to whole genera.</title>
        <authorList>
            <person name="Goeker M."/>
        </authorList>
    </citation>
    <scope>NUCLEOTIDE SEQUENCE [LARGE SCALE GENOMIC DNA]</scope>
    <source>
        <strain evidence="2 3">DSM 28354</strain>
    </source>
</reference>
<name>A0A2T0SKC1_9BACT</name>
<feature type="transmembrane region" description="Helical" evidence="1">
    <location>
        <begin position="6"/>
        <end position="25"/>
    </location>
</feature>
<gene>
    <name evidence="2" type="ORF">CLV58_11911</name>
</gene>
<accession>A0A2T0SKC1</accession>
<proteinExistence type="predicted"/>
<keyword evidence="1" id="KW-1133">Transmembrane helix</keyword>
<keyword evidence="1" id="KW-0812">Transmembrane</keyword>
<organism evidence="2 3">
    <name type="scientific">Spirosoma oryzae</name>
    <dbReference type="NCBI Taxonomy" id="1469603"/>
    <lineage>
        <taxon>Bacteria</taxon>
        <taxon>Pseudomonadati</taxon>
        <taxon>Bacteroidota</taxon>
        <taxon>Cytophagia</taxon>
        <taxon>Cytophagales</taxon>
        <taxon>Cytophagaceae</taxon>
        <taxon>Spirosoma</taxon>
    </lineage>
</organism>
<protein>
    <submittedName>
        <fullName evidence="2">Uncharacterized protein</fullName>
    </submittedName>
</protein>
<sequence>MNYRSLFQLIYLMFLIGGTVYLIYWKDASPWIWIITFLLMPSSDSKD</sequence>
<keyword evidence="1" id="KW-0472">Membrane</keyword>
<evidence type="ECO:0000313" key="3">
    <source>
        <dbReference type="Proteomes" id="UP000238375"/>
    </source>
</evidence>
<dbReference type="AlphaFoldDB" id="A0A2T0SKC1"/>